<evidence type="ECO:0000256" key="9">
    <source>
        <dbReference type="SAM" id="SignalP"/>
    </source>
</evidence>
<dbReference type="GO" id="GO:0005886">
    <property type="term" value="C:plasma membrane"/>
    <property type="evidence" value="ECO:0007669"/>
    <property type="project" value="UniProtKB-SubCell"/>
</dbReference>
<evidence type="ECO:0000256" key="3">
    <source>
        <dbReference type="ARBA" id="ARBA00022676"/>
    </source>
</evidence>
<dbReference type="EMBL" id="CP036298">
    <property type="protein sequence ID" value="QDV26988.1"/>
    <property type="molecule type" value="Genomic_DNA"/>
</dbReference>
<dbReference type="OrthoDB" id="232864at2"/>
<dbReference type="PANTHER" id="PTHR33908:SF11">
    <property type="entry name" value="MEMBRANE PROTEIN"/>
    <property type="match status" value="1"/>
</dbReference>
<name>A0A518GEK6_9BACT</name>
<evidence type="ECO:0000313" key="12">
    <source>
        <dbReference type="Proteomes" id="UP000318017"/>
    </source>
</evidence>
<feature type="domain" description="Glycosyltransferase RgtA/B/C/D-like" evidence="10">
    <location>
        <begin position="90"/>
        <end position="232"/>
    </location>
</feature>
<evidence type="ECO:0000256" key="8">
    <source>
        <dbReference type="SAM" id="Phobius"/>
    </source>
</evidence>
<feature type="transmembrane region" description="Helical" evidence="8">
    <location>
        <begin position="92"/>
        <end position="112"/>
    </location>
</feature>
<feature type="transmembrane region" description="Helical" evidence="8">
    <location>
        <begin position="372"/>
        <end position="394"/>
    </location>
</feature>
<keyword evidence="4 11" id="KW-0808">Transferase</keyword>
<dbReference type="InterPro" id="IPR050297">
    <property type="entry name" value="LipidA_mod_glycosyltrf_83"/>
</dbReference>
<reference evidence="11 12" key="1">
    <citation type="submission" date="2019-02" db="EMBL/GenBank/DDBJ databases">
        <title>Deep-cultivation of Planctomycetes and their phenomic and genomic characterization uncovers novel biology.</title>
        <authorList>
            <person name="Wiegand S."/>
            <person name="Jogler M."/>
            <person name="Boedeker C."/>
            <person name="Pinto D."/>
            <person name="Vollmers J."/>
            <person name="Rivas-Marin E."/>
            <person name="Kohn T."/>
            <person name="Peeters S.H."/>
            <person name="Heuer A."/>
            <person name="Rast P."/>
            <person name="Oberbeckmann S."/>
            <person name="Bunk B."/>
            <person name="Jeske O."/>
            <person name="Meyerdierks A."/>
            <person name="Storesund J.E."/>
            <person name="Kallscheuer N."/>
            <person name="Luecker S."/>
            <person name="Lage O.M."/>
            <person name="Pohl T."/>
            <person name="Merkel B.J."/>
            <person name="Hornburger P."/>
            <person name="Mueller R.-W."/>
            <person name="Bruemmer F."/>
            <person name="Labrenz M."/>
            <person name="Spormann A.M."/>
            <person name="Op den Camp H."/>
            <person name="Overmann J."/>
            <person name="Amann R."/>
            <person name="Jetten M.S.M."/>
            <person name="Mascher T."/>
            <person name="Medema M.H."/>
            <person name="Devos D.P."/>
            <person name="Kaster A.-K."/>
            <person name="Ovreas L."/>
            <person name="Rohde M."/>
            <person name="Galperin M.Y."/>
            <person name="Jogler C."/>
        </authorList>
    </citation>
    <scope>NUCLEOTIDE SEQUENCE [LARGE SCALE GENOMIC DNA]</scope>
    <source>
        <strain evidence="11 12">Q31a</strain>
    </source>
</reference>
<accession>A0A518GEK6</accession>
<dbReference type="GO" id="GO:0009103">
    <property type="term" value="P:lipopolysaccharide biosynthetic process"/>
    <property type="evidence" value="ECO:0007669"/>
    <property type="project" value="UniProtKB-ARBA"/>
</dbReference>
<evidence type="ECO:0000256" key="1">
    <source>
        <dbReference type="ARBA" id="ARBA00004651"/>
    </source>
</evidence>
<keyword evidence="3 11" id="KW-0328">Glycosyltransferase</keyword>
<evidence type="ECO:0000256" key="7">
    <source>
        <dbReference type="ARBA" id="ARBA00023136"/>
    </source>
</evidence>
<dbReference type="Proteomes" id="UP000318017">
    <property type="component" value="Chromosome"/>
</dbReference>
<feature type="chain" id="PRO_5021832657" evidence="9">
    <location>
        <begin position="27"/>
        <end position="444"/>
    </location>
</feature>
<feature type="transmembrane region" description="Helical" evidence="8">
    <location>
        <begin position="124"/>
        <end position="151"/>
    </location>
</feature>
<evidence type="ECO:0000256" key="4">
    <source>
        <dbReference type="ARBA" id="ARBA00022679"/>
    </source>
</evidence>
<evidence type="ECO:0000259" key="10">
    <source>
        <dbReference type="Pfam" id="PF13231"/>
    </source>
</evidence>
<dbReference type="RefSeq" id="WP_145083686.1">
    <property type="nucleotide sequence ID" value="NZ_CP036298.1"/>
</dbReference>
<keyword evidence="6 8" id="KW-1133">Transmembrane helix</keyword>
<feature type="transmembrane region" description="Helical" evidence="8">
    <location>
        <begin position="341"/>
        <end position="360"/>
    </location>
</feature>
<evidence type="ECO:0000256" key="5">
    <source>
        <dbReference type="ARBA" id="ARBA00022692"/>
    </source>
</evidence>
<organism evidence="11 12">
    <name type="scientific">Aureliella helgolandensis</name>
    <dbReference type="NCBI Taxonomy" id="2527968"/>
    <lineage>
        <taxon>Bacteria</taxon>
        <taxon>Pseudomonadati</taxon>
        <taxon>Planctomycetota</taxon>
        <taxon>Planctomycetia</taxon>
        <taxon>Pirellulales</taxon>
        <taxon>Pirellulaceae</taxon>
        <taxon>Aureliella</taxon>
    </lineage>
</organism>
<evidence type="ECO:0000256" key="2">
    <source>
        <dbReference type="ARBA" id="ARBA00022475"/>
    </source>
</evidence>
<dbReference type="AlphaFoldDB" id="A0A518GEK6"/>
<keyword evidence="9" id="KW-0732">Signal</keyword>
<dbReference type="Pfam" id="PF13231">
    <property type="entry name" value="PMT_2"/>
    <property type="match status" value="1"/>
</dbReference>
<comment type="subcellular location">
    <subcellularLocation>
        <location evidence="1">Cell membrane</location>
        <topology evidence="1">Multi-pass membrane protein</topology>
    </subcellularLocation>
</comment>
<protein>
    <submittedName>
        <fullName evidence="11">Dolichyl-phosphate-mannose-protein mannosyltransferase</fullName>
    </submittedName>
</protein>
<keyword evidence="5 8" id="KW-0812">Transmembrane</keyword>
<feature type="signal peptide" evidence="9">
    <location>
        <begin position="1"/>
        <end position="26"/>
    </location>
</feature>
<evidence type="ECO:0000256" key="6">
    <source>
        <dbReference type="ARBA" id="ARBA00022989"/>
    </source>
</evidence>
<dbReference type="GO" id="GO:0016763">
    <property type="term" value="F:pentosyltransferase activity"/>
    <property type="evidence" value="ECO:0007669"/>
    <property type="project" value="TreeGrafter"/>
</dbReference>
<evidence type="ECO:0000313" key="11">
    <source>
        <dbReference type="EMBL" id="QDV26988.1"/>
    </source>
</evidence>
<proteinExistence type="predicted"/>
<dbReference type="PANTHER" id="PTHR33908">
    <property type="entry name" value="MANNOSYLTRANSFERASE YKCB-RELATED"/>
    <property type="match status" value="1"/>
</dbReference>
<dbReference type="KEGG" id="ahel:Q31a_53680"/>
<keyword evidence="7 8" id="KW-0472">Membrane</keyword>
<keyword evidence="2" id="KW-1003">Cell membrane</keyword>
<gene>
    <name evidence="11" type="ORF">Q31a_53680</name>
</gene>
<keyword evidence="12" id="KW-1185">Reference proteome</keyword>
<dbReference type="InterPro" id="IPR038731">
    <property type="entry name" value="RgtA/B/C-like"/>
</dbReference>
<sequence length="444" mass="48361" precursor="true">MTPVQKKYFVALLVGACLVRIVAAVAWQPSGDTPEQLFRLGDSLSYWVLAEQLGQGLPYQYGSENARVFRAPLYPLLLTPCTWIPDARSAVFTARILGCLLGTLAVGLLFVLARRLGGTTAALWAATLGACYPSAIGMSIAVLSEALFMPLMVGNLLLWQSAWNSGTTRRAWSWSLAAGACAGLAILARPSWLLYTPFAAVVGWLWGPRRSRHLLVAAGTALGICLVMSPWWVRNASVTGKFVLTTLQVGPSLYDGWHPGATGASDEGMAFMGDMYAAQLAEDALTPQPLESTLEWRLNHRAQTAALRWAGQHPWEVVQLAGQKFQRTWSVWPGGGELGSLTSRLVLTLGCFTILLLAFVHSLQRFWQFDWLTAICWMPCLYFTALHMVFVGSIRYREPAMFALCALAGCAVAQQLGYSSRVAGTDIPSHPSELPSASPEREHG</sequence>
<feature type="transmembrane region" description="Helical" evidence="8">
    <location>
        <begin position="214"/>
        <end position="233"/>
    </location>
</feature>